<dbReference type="PROSITE" id="PS50921">
    <property type="entry name" value="ANTAR"/>
    <property type="match status" value="1"/>
</dbReference>
<organism evidence="4 5">
    <name type="scientific">Kribbella kalugense</name>
    <dbReference type="NCBI Taxonomy" id="2512221"/>
    <lineage>
        <taxon>Bacteria</taxon>
        <taxon>Bacillati</taxon>
        <taxon>Actinomycetota</taxon>
        <taxon>Actinomycetes</taxon>
        <taxon>Propionibacteriales</taxon>
        <taxon>Kribbellaceae</taxon>
        <taxon>Kribbella</taxon>
    </lineage>
</organism>
<dbReference type="Gene3D" id="1.10.10.10">
    <property type="entry name" value="Winged helix-like DNA-binding domain superfamily/Winged helix DNA-binding domain"/>
    <property type="match status" value="1"/>
</dbReference>
<dbReference type="Proteomes" id="UP000295447">
    <property type="component" value="Unassembled WGS sequence"/>
</dbReference>
<dbReference type="Gene3D" id="3.30.450.40">
    <property type="match status" value="1"/>
</dbReference>
<keyword evidence="5" id="KW-1185">Reference proteome</keyword>
<keyword evidence="1" id="KW-0805">Transcription regulation</keyword>
<evidence type="ECO:0000256" key="1">
    <source>
        <dbReference type="ARBA" id="ARBA00023015"/>
    </source>
</evidence>
<dbReference type="EMBL" id="SODF01000003">
    <property type="protein sequence ID" value="TDW15029.1"/>
    <property type="molecule type" value="Genomic_DNA"/>
</dbReference>
<dbReference type="Pfam" id="PF13185">
    <property type="entry name" value="GAF_2"/>
    <property type="match status" value="1"/>
</dbReference>
<proteinExistence type="predicted"/>
<dbReference type="InterPro" id="IPR036388">
    <property type="entry name" value="WH-like_DNA-bd_sf"/>
</dbReference>
<keyword evidence="2" id="KW-0804">Transcription</keyword>
<dbReference type="GO" id="GO:0003723">
    <property type="term" value="F:RNA binding"/>
    <property type="evidence" value="ECO:0007669"/>
    <property type="project" value="InterPro"/>
</dbReference>
<gene>
    <name evidence="4" type="ORF">EV650_6509</name>
</gene>
<dbReference type="SMART" id="SM01012">
    <property type="entry name" value="ANTAR"/>
    <property type="match status" value="1"/>
</dbReference>
<dbReference type="InterPro" id="IPR029016">
    <property type="entry name" value="GAF-like_dom_sf"/>
</dbReference>
<evidence type="ECO:0000256" key="2">
    <source>
        <dbReference type="ARBA" id="ARBA00023163"/>
    </source>
</evidence>
<dbReference type="Pfam" id="PF03861">
    <property type="entry name" value="ANTAR"/>
    <property type="match status" value="1"/>
</dbReference>
<evidence type="ECO:0000313" key="4">
    <source>
        <dbReference type="EMBL" id="TDW15029.1"/>
    </source>
</evidence>
<sequence length="256" mass="27539">MGSMEQQVLELAQELAEIGRLVDDDDVVTTLDRFVTRVVLSVPECEEAAITALTQDTPEILARHHKTADQVAEPSRAALAAQLTASGGPLHDSLLYGEPRRIGDLAADHRWPEFGAAAINAGYRSCVFLPLPAGSIAAAFSLFSVKPDAFSSSSYDLVLLFALHAGVAFDNVTLYENSTKLIEHLQAALHTRTTIGQAQGVLMHRYGVTSDVAFDVLKRASQDQNVKLRTVSLNVVEAQNTGNLAEVLKKYGLALG</sequence>
<comment type="caution">
    <text evidence="4">The sequence shown here is derived from an EMBL/GenBank/DDBJ whole genome shotgun (WGS) entry which is preliminary data.</text>
</comment>
<dbReference type="InterPro" id="IPR003018">
    <property type="entry name" value="GAF"/>
</dbReference>
<dbReference type="AlphaFoldDB" id="A0A4R7ZC12"/>
<evidence type="ECO:0000259" key="3">
    <source>
        <dbReference type="PROSITE" id="PS50921"/>
    </source>
</evidence>
<dbReference type="OrthoDB" id="7466251at2"/>
<evidence type="ECO:0000313" key="5">
    <source>
        <dbReference type="Proteomes" id="UP000295447"/>
    </source>
</evidence>
<dbReference type="SUPFAM" id="SSF55781">
    <property type="entry name" value="GAF domain-like"/>
    <property type="match status" value="1"/>
</dbReference>
<protein>
    <submittedName>
        <fullName evidence="4">ANTAR domain-containing protein</fullName>
    </submittedName>
</protein>
<dbReference type="InterPro" id="IPR012074">
    <property type="entry name" value="GAF_ANTAR"/>
</dbReference>
<accession>A0A4R7ZC12</accession>
<dbReference type="PIRSF" id="PIRSF036625">
    <property type="entry name" value="GAF_ANTAR"/>
    <property type="match status" value="1"/>
</dbReference>
<dbReference type="InterPro" id="IPR005561">
    <property type="entry name" value="ANTAR"/>
</dbReference>
<reference evidence="4 5" key="1">
    <citation type="submission" date="2019-03" db="EMBL/GenBank/DDBJ databases">
        <title>Genomic Encyclopedia of Type Strains, Phase III (KMG-III): the genomes of soil and plant-associated and newly described type strains.</title>
        <authorList>
            <person name="Whitman W."/>
        </authorList>
    </citation>
    <scope>NUCLEOTIDE SEQUENCE [LARGE SCALE GENOMIC DNA]</scope>
    <source>
        <strain evidence="4 5">VKM Ac-2570</strain>
    </source>
</reference>
<feature type="domain" description="ANTAR" evidence="3">
    <location>
        <begin position="175"/>
        <end position="236"/>
    </location>
</feature>
<name>A0A4R7ZC12_9ACTN</name>